<protein>
    <submittedName>
        <fullName evidence="10">Arabinose-5-phosphate isomerase</fullName>
    </submittedName>
</protein>
<dbReference type="InterPro" id="IPR001347">
    <property type="entry name" value="SIS_dom"/>
</dbReference>
<dbReference type="RefSeq" id="WP_221764494.1">
    <property type="nucleotide sequence ID" value="NZ_AP024110.1"/>
</dbReference>
<keyword evidence="5" id="KW-0479">Metal-binding</keyword>
<evidence type="ECO:0000256" key="4">
    <source>
        <dbReference type="PIRNR" id="PIRNR004692"/>
    </source>
</evidence>
<dbReference type="InterPro" id="IPR046348">
    <property type="entry name" value="SIS_dom_sf"/>
</dbReference>
<dbReference type="CDD" id="cd05014">
    <property type="entry name" value="SIS_Kpsf"/>
    <property type="match status" value="1"/>
</dbReference>
<dbReference type="SMART" id="SM00116">
    <property type="entry name" value="CBS"/>
    <property type="match status" value="2"/>
</dbReference>
<dbReference type="GO" id="GO:0046872">
    <property type="term" value="F:metal ion binding"/>
    <property type="evidence" value="ECO:0007669"/>
    <property type="project" value="UniProtKB-KW"/>
</dbReference>
<keyword evidence="11" id="KW-1185">Reference proteome</keyword>
<feature type="domain" description="CBS" evidence="8">
    <location>
        <begin position="213"/>
        <end position="273"/>
    </location>
</feature>
<evidence type="ECO:0000256" key="3">
    <source>
        <dbReference type="ARBA" id="ARBA00023122"/>
    </source>
</evidence>
<evidence type="ECO:0000256" key="6">
    <source>
        <dbReference type="PIRSR" id="PIRSR004692-3"/>
    </source>
</evidence>
<dbReference type="PIRSF" id="PIRSF004692">
    <property type="entry name" value="KdsD_KpsF"/>
    <property type="match status" value="1"/>
</dbReference>
<dbReference type="PANTHER" id="PTHR42745">
    <property type="match status" value="1"/>
</dbReference>
<proteinExistence type="inferred from homology"/>
<dbReference type="InterPro" id="IPR000644">
    <property type="entry name" value="CBS_dom"/>
</dbReference>
<organism evidence="10 11">
    <name type="scientific">Methyloradius palustris</name>
    <dbReference type="NCBI Taxonomy" id="2778876"/>
    <lineage>
        <taxon>Bacteria</taxon>
        <taxon>Pseudomonadati</taxon>
        <taxon>Pseudomonadota</taxon>
        <taxon>Betaproteobacteria</taxon>
        <taxon>Nitrosomonadales</taxon>
        <taxon>Methylophilaceae</taxon>
        <taxon>Methyloradius</taxon>
    </lineage>
</organism>
<feature type="domain" description="CBS" evidence="8">
    <location>
        <begin position="280"/>
        <end position="332"/>
    </location>
</feature>
<dbReference type="KEGG" id="mpau:ZMTM_01790"/>
<evidence type="ECO:0000256" key="5">
    <source>
        <dbReference type="PIRSR" id="PIRSR004692-2"/>
    </source>
</evidence>
<feature type="site" description="Catalytically relevant" evidence="6">
    <location>
        <position position="155"/>
    </location>
</feature>
<sequence>METSELQKIGAVKAPVELAKEVLLIESREVEALAHRLDENFNRAIALILQCRGRVVVTGMGKSGHIGNKIAATLASTGTPSFFMHPAEASHGDLGMITKEDVVIAISNSGEADELLTIVPLIKRMGARLISITGNTKSTLSRASDVYLDAHVSQEACPLGLSPTASTTAALALGDALAVVLLDQRGFSSDDYARSHPGGALGRRLLVLVKNVMRSGDAVPSVSIQATVKDALLEMSQKGLGMTAIVDAEYKPLGVFTDGDLRRAFESGVNITECTVNDVMRMKPLTILPDQLAVDAVEVMEKKKVTALLVVNAEGILVGALNMHDLLIAKVV</sequence>
<dbReference type="SUPFAM" id="SSF53697">
    <property type="entry name" value="SIS domain"/>
    <property type="match status" value="1"/>
</dbReference>
<dbReference type="AlphaFoldDB" id="A0A8D5JKH4"/>
<dbReference type="InterPro" id="IPR050986">
    <property type="entry name" value="GutQ/KpsF_isomerases"/>
</dbReference>
<comment type="similarity">
    <text evidence="1 4">Belongs to the SIS family. GutQ/KpsF subfamily.</text>
</comment>
<feature type="binding site" evidence="5">
    <location>
        <position position="85"/>
    </location>
    <ligand>
        <name>Zn(2+)</name>
        <dbReference type="ChEBI" id="CHEBI:29105"/>
    </ligand>
</feature>
<name>A0A8D5JKH4_9PROT</name>
<keyword evidence="2" id="KW-0677">Repeat</keyword>
<dbReference type="EMBL" id="AP024110">
    <property type="protein sequence ID" value="BCM23920.1"/>
    <property type="molecule type" value="Genomic_DNA"/>
</dbReference>
<accession>A0A8D5JKH4</accession>
<feature type="site" description="Catalytically relevant" evidence="6">
    <location>
        <position position="114"/>
    </location>
</feature>
<dbReference type="GO" id="GO:0097367">
    <property type="term" value="F:carbohydrate derivative binding"/>
    <property type="evidence" value="ECO:0007669"/>
    <property type="project" value="InterPro"/>
</dbReference>
<evidence type="ECO:0000259" key="8">
    <source>
        <dbReference type="PROSITE" id="PS51371"/>
    </source>
</evidence>
<feature type="site" description="Catalytically relevant" evidence="6">
    <location>
        <position position="196"/>
    </location>
</feature>
<evidence type="ECO:0000256" key="1">
    <source>
        <dbReference type="ARBA" id="ARBA00008165"/>
    </source>
</evidence>
<dbReference type="GO" id="GO:0019146">
    <property type="term" value="F:arabinose-5-phosphate isomerase activity"/>
    <property type="evidence" value="ECO:0007669"/>
    <property type="project" value="UniProtKB-ARBA"/>
</dbReference>
<dbReference type="PROSITE" id="PS51371">
    <property type="entry name" value="CBS"/>
    <property type="match status" value="2"/>
</dbReference>
<dbReference type="GO" id="GO:1901135">
    <property type="term" value="P:carbohydrate derivative metabolic process"/>
    <property type="evidence" value="ECO:0007669"/>
    <property type="project" value="InterPro"/>
</dbReference>
<dbReference type="InterPro" id="IPR004800">
    <property type="entry name" value="KdsD/KpsF-type"/>
</dbReference>
<feature type="site" description="Catalytically relevant" evidence="6">
    <location>
        <position position="62"/>
    </location>
</feature>
<gene>
    <name evidence="10" type="ORF">ZMTM_01790</name>
</gene>
<keyword evidence="10" id="KW-0413">Isomerase</keyword>
<evidence type="ECO:0000256" key="2">
    <source>
        <dbReference type="ARBA" id="ARBA00022737"/>
    </source>
</evidence>
<dbReference type="Gene3D" id="3.10.580.10">
    <property type="entry name" value="CBS-domain"/>
    <property type="match status" value="1"/>
</dbReference>
<dbReference type="Pfam" id="PF01380">
    <property type="entry name" value="SIS"/>
    <property type="match status" value="1"/>
</dbReference>
<reference evidence="10" key="1">
    <citation type="journal article" date="2021" name="Arch. Microbiol.">
        <title>Methyloradius palustris gen. nov., sp. nov., a methanol-oxidizing bacterium isolated from snow.</title>
        <authorList>
            <person name="Miyadera T."/>
            <person name="Kojima H."/>
            <person name="Fukui M."/>
        </authorList>
    </citation>
    <scope>NUCLEOTIDE SEQUENCE</scope>
    <source>
        <strain evidence="10">Zm11</strain>
    </source>
</reference>
<dbReference type="InterPro" id="IPR035474">
    <property type="entry name" value="SIS_Kpsf"/>
</dbReference>
<dbReference type="Pfam" id="PF00571">
    <property type="entry name" value="CBS"/>
    <property type="match status" value="2"/>
</dbReference>
<dbReference type="NCBIfam" id="TIGR00393">
    <property type="entry name" value="kpsF"/>
    <property type="match status" value="1"/>
</dbReference>
<dbReference type="GO" id="GO:0005975">
    <property type="term" value="P:carbohydrate metabolic process"/>
    <property type="evidence" value="ECO:0007669"/>
    <property type="project" value="InterPro"/>
</dbReference>
<evidence type="ECO:0000259" key="9">
    <source>
        <dbReference type="PROSITE" id="PS51464"/>
    </source>
</evidence>
<dbReference type="CDD" id="cd04604">
    <property type="entry name" value="CBS_pair_SIS_assoc"/>
    <property type="match status" value="1"/>
</dbReference>
<dbReference type="Proteomes" id="UP000826722">
    <property type="component" value="Chromosome"/>
</dbReference>
<evidence type="ECO:0000313" key="10">
    <source>
        <dbReference type="EMBL" id="BCM23920.1"/>
    </source>
</evidence>
<keyword evidence="3 7" id="KW-0129">CBS domain</keyword>
<dbReference type="FunFam" id="3.40.50.10490:FF:000011">
    <property type="entry name" value="Arabinose 5-phosphate isomerase"/>
    <property type="match status" value="1"/>
</dbReference>
<evidence type="ECO:0000313" key="11">
    <source>
        <dbReference type="Proteomes" id="UP000826722"/>
    </source>
</evidence>
<dbReference type="PROSITE" id="PS51464">
    <property type="entry name" value="SIS"/>
    <property type="match status" value="1"/>
</dbReference>
<dbReference type="PANTHER" id="PTHR42745:SF1">
    <property type="entry name" value="ARABINOSE 5-PHOSPHATE ISOMERASE KDSD"/>
    <property type="match status" value="1"/>
</dbReference>
<dbReference type="Gene3D" id="3.40.50.10490">
    <property type="entry name" value="Glucose-6-phosphate isomerase like protein, domain 1"/>
    <property type="match status" value="1"/>
</dbReference>
<keyword evidence="5" id="KW-0862">Zinc</keyword>
<dbReference type="InterPro" id="IPR046342">
    <property type="entry name" value="CBS_dom_sf"/>
</dbReference>
<feature type="domain" description="SIS" evidence="9">
    <location>
        <begin position="44"/>
        <end position="187"/>
    </location>
</feature>
<evidence type="ECO:0000256" key="7">
    <source>
        <dbReference type="PROSITE-ProRule" id="PRU00703"/>
    </source>
</evidence>